<sequence length="65" mass="7278">MEHQEEKKINTDPIFYIIGAFFGILTGGFCFKSFWGVVGGLVIGLFIAMFFLNALVKRKSEEEAA</sequence>
<proteinExistence type="predicted"/>
<keyword evidence="1" id="KW-0472">Membrane</keyword>
<comment type="caution">
    <text evidence="2">The sequence shown here is derived from an EMBL/GenBank/DDBJ whole genome shotgun (WGS) entry which is preliminary data.</text>
</comment>
<gene>
    <name evidence="2" type="ORF">GCM10023231_08370</name>
</gene>
<accession>A0ABP9AL89</accession>
<dbReference type="EMBL" id="BAABIQ010000005">
    <property type="protein sequence ID" value="GAA4783044.1"/>
    <property type="molecule type" value="Genomic_DNA"/>
</dbReference>
<feature type="transmembrane region" description="Helical" evidence="1">
    <location>
        <begin position="12"/>
        <end position="29"/>
    </location>
</feature>
<organism evidence="2 3">
    <name type="scientific">Olivibacter ginsenosidimutans</name>
    <dbReference type="NCBI Taxonomy" id="1176537"/>
    <lineage>
        <taxon>Bacteria</taxon>
        <taxon>Pseudomonadati</taxon>
        <taxon>Bacteroidota</taxon>
        <taxon>Sphingobacteriia</taxon>
        <taxon>Sphingobacteriales</taxon>
        <taxon>Sphingobacteriaceae</taxon>
        <taxon>Olivibacter</taxon>
    </lineage>
</organism>
<evidence type="ECO:0000313" key="3">
    <source>
        <dbReference type="Proteomes" id="UP001501411"/>
    </source>
</evidence>
<dbReference type="RefSeq" id="WP_345230463.1">
    <property type="nucleotide sequence ID" value="NZ_BAABIQ010000005.1"/>
</dbReference>
<reference evidence="3" key="1">
    <citation type="journal article" date="2019" name="Int. J. Syst. Evol. Microbiol.">
        <title>The Global Catalogue of Microorganisms (GCM) 10K type strain sequencing project: providing services to taxonomists for standard genome sequencing and annotation.</title>
        <authorList>
            <consortium name="The Broad Institute Genomics Platform"/>
            <consortium name="The Broad Institute Genome Sequencing Center for Infectious Disease"/>
            <person name="Wu L."/>
            <person name="Ma J."/>
        </authorList>
    </citation>
    <scope>NUCLEOTIDE SEQUENCE [LARGE SCALE GENOMIC DNA]</scope>
    <source>
        <strain evidence="3">JCM 18200</strain>
    </source>
</reference>
<name>A0ABP9AL89_9SPHI</name>
<keyword evidence="1" id="KW-1133">Transmembrane helix</keyword>
<evidence type="ECO:0008006" key="4">
    <source>
        <dbReference type="Google" id="ProtNLM"/>
    </source>
</evidence>
<keyword evidence="3" id="KW-1185">Reference proteome</keyword>
<protein>
    <recommendedName>
        <fullName evidence="4">Glycine zipper family protein</fullName>
    </recommendedName>
</protein>
<dbReference type="Proteomes" id="UP001501411">
    <property type="component" value="Unassembled WGS sequence"/>
</dbReference>
<evidence type="ECO:0000256" key="1">
    <source>
        <dbReference type="SAM" id="Phobius"/>
    </source>
</evidence>
<keyword evidence="1" id="KW-0812">Transmembrane</keyword>
<feature type="transmembrane region" description="Helical" evidence="1">
    <location>
        <begin position="35"/>
        <end position="56"/>
    </location>
</feature>
<evidence type="ECO:0000313" key="2">
    <source>
        <dbReference type="EMBL" id="GAA4783044.1"/>
    </source>
</evidence>